<evidence type="ECO:0000256" key="1">
    <source>
        <dbReference type="SAM" id="MobiDB-lite"/>
    </source>
</evidence>
<reference evidence="3" key="1">
    <citation type="journal article" date="2013" name="Science">
        <title>The Amborella genome and the evolution of flowering plants.</title>
        <authorList>
            <consortium name="Amborella Genome Project"/>
        </authorList>
    </citation>
    <scope>NUCLEOTIDE SEQUENCE [LARGE SCALE GENOMIC DNA]</scope>
</reference>
<evidence type="ECO:0000313" key="3">
    <source>
        <dbReference type="Proteomes" id="UP000017836"/>
    </source>
</evidence>
<accession>W1P514</accession>
<sequence>MKIPFKATIPQHLPRGLVLASSHCLPPILVTESSSKEEDLSPRSRNWSQKPYRRMEAMEKTDKMLKSMKVEYTREIVVVDEAIPILDLNQNQALKRRPRRREVQRLLAEFSYDPLSAGPPRSPGVGKKFYMH</sequence>
<keyword evidence="3" id="KW-1185">Reference proteome</keyword>
<proteinExistence type="predicted"/>
<dbReference type="HOGENOM" id="CLU_1995697_0_0_1"/>
<organism evidence="2 3">
    <name type="scientific">Amborella trichopoda</name>
    <dbReference type="NCBI Taxonomy" id="13333"/>
    <lineage>
        <taxon>Eukaryota</taxon>
        <taxon>Viridiplantae</taxon>
        <taxon>Streptophyta</taxon>
        <taxon>Embryophyta</taxon>
        <taxon>Tracheophyta</taxon>
        <taxon>Spermatophyta</taxon>
        <taxon>Magnoliopsida</taxon>
        <taxon>Amborellales</taxon>
        <taxon>Amborellaceae</taxon>
        <taxon>Amborella</taxon>
    </lineage>
</organism>
<dbReference type="Gramene" id="ERN03023">
    <property type="protein sequence ID" value="ERN03023"/>
    <property type="gene ID" value="AMTR_s00205p00023380"/>
</dbReference>
<evidence type="ECO:0000313" key="2">
    <source>
        <dbReference type="EMBL" id="ERN03023.1"/>
    </source>
</evidence>
<dbReference type="EMBL" id="KI394412">
    <property type="protein sequence ID" value="ERN03023.1"/>
    <property type="molecule type" value="Genomic_DNA"/>
</dbReference>
<protein>
    <submittedName>
        <fullName evidence="2">Uncharacterized protein</fullName>
    </submittedName>
</protein>
<gene>
    <name evidence="2" type="ORF">AMTR_s00205p00023380</name>
</gene>
<dbReference type="AlphaFoldDB" id="W1P514"/>
<name>W1P514_AMBTC</name>
<feature type="region of interest" description="Disordered" evidence="1">
    <location>
        <begin position="31"/>
        <end position="51"/>
    </location>
</feature>
<dbReference type="Proteomes" id="UP000017836">
    <property type="component" value="Unassembled WGS sequence"/>
</dbReference>